<keyword evidence="3" id="KW-0067">ATP-binding</keyword>
<dbReference type="OrthoDB" id="9813261at2"/>
<keyword evidence="2 5" id="KW-0436">Ligase</keyword>
<dbReference type="Gene3D" id="3.30.1490.20">
    <property type="entry name" value="ATP-grasp fold, A domain"/>
    <property type="match status" value="1"/>
</dbReference>
<reference evidence="6" key="1">
    <citation type="submission" date="2011-10" db="EMBL/GenBank/DDBJ databases">
        <title>The complete genome of chromosome of Thermovirga lienii DSM 17291.</title>
        <authorList>
            <consortium name="US DOE Joint Genome Institute (JGI-PGF)"/>
            <person name="Lucas S."/>
            <person name="Copeland A."/>
            <person name="Lapidus A."/>
            <person name="Glavina del Rio T."/>
            <person name="Dalin E."/>
            <person name="Tice H."/>
            <person name="Bruce D."/>
            <person name="Goodwin L."/>
            <person name="Pitluck S."/>
            <person name="Peters L."/>
            <person name="Mikhailova N."/>
            <person name="Saunders E."/>
            <person name="Kyrpides N."/>
            <person name="Mavromatis K."/>
            <person name="Ivanova N."/>
            <person name="Last F.I."/>
            <person name="Brettin T."/>
            <person name="Detter J.C."/>
            <person name="Han C."/>
            <person name="Larimer F."/>
            <person name="Land M."/>
            <person name="Hauser L."/>
            <person name="Markowitz V."/>
            <person name="Cheng J.-F."/>
            <person name="Hugenholtz P."/>
            <person name="Woyke T."/>
            <person name="Wu D."/>
            <person name="Spring S."/>
            <person name="Schroeder M."/>
            <person name="Brambilla E.-M."/>
            <person name="Klenk H.-P."/>
            <person name="Eisen J.A."/>
        </authorList>
    </citation>
    <scope>NUCLEOTIDE SEQUENCE [LARGE SCALE GENOMIC DNA]</scope>
    <source>
        <strain evidence="6">ATCC BAA-1197 / DSM 17291 / Cas60314</strain>
    </source>
</reference>
<dbReference type="Gene3D" id="3.30.470.20">
    <property type="entry name" value="ATP-grasp fold, B domain"/>
    <property type="match status" value="1"/>
</dbReference>
<evidence type="ECO:0000256" key="2">
    <source>
        <dbReference type="ARBA" id="ARBA00022598"/>
    </source>
</evidence>
<evidence type="ECO:0000256" key="1">
    <source>
        <dbReference type="ARBA" id="ARBA00010871"/>
    </source>
</evidence>
<protein>
    <submittedName>
        <fullName evidence="5">D-alanine--D-alanine ligase</fullName>
    </submittedName>
</protein>
<keyword evidence="3" id="KW-0547">Nucleotide-binding</keyword>
<dbReference type="PROSITE" id="PS50975">
    <property type="entry name" value="ATP_GRASP"/>
    <property type="match status" value="1"/>
</dbReference>
<dbReference type="PANTHER" id="PTHR23132:SF23">
    <property type="entry name" value="D-ALANINE--D-ALANINE LIGASE B"/>
    <property type="match status" value="1"/>
</dbReference>
<sequence>MIKIKLLLIYQREGWLSCFKPSILHHHNGHYSGNSSETLEKCLNKATTKKFLQSKNIKVPQGFATKKPLLKPPKGLDYPLFIKPCCEDGSLGIDCDSLVESEGELISKIEAKLLNHPAGIIVEEFIPGKEFNVGFLGNTNYEVLSVSYLDYSKHMGMGIHPFLSYSAKWDSDSLEFGINFKELPTSERDLREKIIGIGYKCGAALGCKGYFRVDIRERNGELYVLDVNPNPDINIDSGFVRQGKAAGYSYIDLLKKIIDLAIEESAERSRYYEAQCLGVH</sequence>
<evidence type="ECO:0000259" key="4">
    <source>
        <dbReference type="PROSITE" id="PS50975"/>
    </source>
</evidence>
<keyword evidence="6" id="KW-1185">Reference proteome</keyword>
<dbReference type="Pfam" id="PF07478">
    <property type="entry name" value="Dala_Dala_lig_C"/>
    <property type="match status" value="1"/>
</dbReference>
<reference evidence="5 6" key="2">
    <citation type="journal article" date="2012" name="Stand. Genomic Sci.">
        <title>Genome sequence of the moderately thermophilic, amino-acid-degrading and sulfur-reducing bacterium Thermovirga lienii type strain (Cas60314(T)).</title>
        <authorList>
            <person name="Goker M."/>
            <person name="Saunders E."/>
            <person name="Lapidus A."/>
            <person name="Nolan M."/>
            <person name="Lucas S."/>
            <person name="Hammon N."/>
            <person name="Deshpande S."/>
            <person name="Cheng J.F."/>
            <person name="Han C."/>
            <person name="Tapia R."/>
            <person name="Goodwin L.A."/>
            <person name="Pitluck S."/>
            <person name="Liolios K."/>
            <person name="Mavromatis K."/>
            <person name="Pagani I."/>
            <person name="Ivanova N."/>
            <person name="Mikhailova N."/>
            <person name="Pati A."/>
            <person name="Chen A."/>
            <person name="Palaniappan K."/>
            <person name="Land M."/>
            <person name="Chang Y.J."/>
            <person name="Jeffries C.D."/>
            <person name="Brambilla E.M."/>
            <person name="Rohde M."/>
            <person name="Spring S."/>
            <person name="Detter J.C."/>
            <person name="Woyke T."/>
            <person name="Bristow J."/>
            <person name="Eisen J.A."/>
            <person name="Markowitz V."/>
            <person name="Hugenholtz P."/>
            <person name="Kyrpides N.C."/>
            <person name="Klenk H.P."/>
        </authorList>
    </citation>
    <scope>NUCLEOTIDE SEQUENCE [LARGE SCALE GENOMIC DNA]</scope>
    <source>
        <strain evidence="6">ATCC BAA-1197 / DSM 17291 / Cas60314</strain>
    </source>
</reference>
<dbReference type="InterPro" id="IPR013815">
    <property type="entry name" value="ATP_grasp_subdomain_1"/>
</dbReference>
<dbReference type="STRING" id="580340.Tlie_1222"/>
<evidence type="ECO:0000256" key="3">
    <source>
        <dbReference type="PROSITE-ProRule" id="PRU00409"/>
    </source>
</evidence>
<gene>
    <name evidence="5" type="ordered locus">Tlie_1222</name>
</gene>
<dbReference type="PANTHER" id="PTHR23132">
    <property type="entry name" value="D-ALANINE--D-ALANINE LIGASE"/>
    <property type="match status" value="1"/>
</dbReference>
<evidence type="ECO:0000313" key="5">
    <source>
        <dbReference type="EMBL" id="AER66953.1"/>
    </source>
</evidence>
<dbReference type="EMBL" id="CP003096">
    <property type="protein sequence ID" value="AER66953.1"/>
    <property type="molecule type" value="Genomic_DNA"/>
</dbReference>
<proteinExistence type="inferred from homology"/>
<dbReference type="GO" id="GO:0008716">
    <property type="term" value="F:D-alanine-D-alanine ligase activity"/>
    <property type="evidence" value="ECO:0007669"/>
    <property type="project" value="InterPro"/>
</dbReference>
<comment type="similarity">
    <text evidence="1">Belongs to the D-alanine--D-alanine ligase family.</text>
</comment>
<dbReference type="KEGG" id="tli:Tlie_1222"/>
<dbReference type="InterPro" id="IPR011761">
    <property type="entry name" value="ATP-grasp"/>
</dbReference>
<dbReference type="Proteomes" id="UP000005868">
    <property type="component" value="Chromosome"/>
</dbReference>
<accession>G7V5P3</accession>
<name>G7V5P3_THELD</name>
<feature type="domain" description="ATP-grasp" evidence="4">
    <location>
        <begin position="49"/>
        <end position="259"/>
    </location>
</feature>
<dbReference type="AlphaFoldDB" id="G7V5P3"/>
<dbReference type="InterPro" id="IPR011095">
    <property type="entry name" value="Dala_Dala_lig_C"/>
</dbReference>
<dbReference type="HOGENOM" id="CLU_039268_2_0_0"/>
<dbReference type="GO" id="GO:0046872">
    <property type="term" value="F:metal ion binding"/>
    <property type="evidence" value="ECO:0007669"/>
    <property type="project" value="InterPro"/>
</dbReference>
<dbReference type="GO" id="GO:0005524">
    <property type="term" value="F:ATP binding"/>
    <property type="evidence" value="ECO:0007669"/>
    <property type="project" value="UniProtKB-UniRule"/>
</dbReference>
<dbReference type="SUPFAM" id="SSF56059">
    <property type="entry name" value="Glutathione synthetase ATP-binding domain-like"/>
    <property type="match status" value="1"/>
</dbReference>
<dbReference type="eggNOG" id="COG1181">
    <property type="taxonomic scope" value="Bacteria"/>
</dbReference>
<organism evidence="5 6">
    <name type="scientific">Thermovirga lienii (strain ATCC BAA-1197 / DSM 17291 / Cas60314)</name>
    <dbReference type="NCBI Taxonomy" id="580340"/>
    <lineage>
        <taxon>Bacteria</taxon>
        <taxon>Thermotogati</taxon>
        <taxon>Synergistota</taxon>
        <taxon>Synergistia</taxon>
        <taxon>Synergistales</taxon>
        <taxon>Thermovirgaceae</taxon>
        <taxon>Thermovirga</taxon>
    </lineage>
</organism>
<evidence type="ECO:0000313" key="6">
    <source>
        <dbReference type="Proteomes" id="UP000005868"/>
    </source>
</evidence>